<dbReference type="Proteomes" id="UP001143480">
    <property type="component" value="Unassembled WGS sequence"/>
</dbReference>
<dbReference type="AlphaFoldDB" id="A0A9W6KHU2"/>
<dbReference type="EMBL" id="BSFP01000023">
    <property type="protein sequence ID" value="GLL02371.1"/>
    <property type="molecule type" value="Genomic_DNA"/>
</dbReference>
<dbReference type="InterPro" id="IPR010982">
    <property type="entry name" value="Lambda_DNA-bd_dom_sf"/>
</dbReference>
<dbReference type="PANTHER" id="PTHR30146:SF155">
    <property type="entry name" value="ALANINE RACEMASE"/>
    <property type="match status" value="1"/>
</dbReference>
<evidence type="ECO:0000256" key="1">
    <source>
        <dbReference type="ARBA" id="ARBA00023015"/>
    </source>
</evidence>
<gene>
    <name evidence="5" type="ORF">GCM10017581_041130</name>
</gene>
<keyword evidence="1" id="KW-0805">Transcription regulation</keyword>
<dbReference type="PROSITE" id="PS50932">
    <property type="entry name" value="HTH_LACI_2"/>
    <property type="match status" value="1"/>
</dbReference>
<dbReference type="Gene3D" id="3.40.50.2300">
    <property type="match status" value="2"/>
</dbReference>
<dbReference type="Gene3D" id="1.10.260.40">
    <property type="entry name" value="lambda repressor-like DNA-binding domains"/>
    <property type="match status" value="1"/>
</dbReference>
<dbReference type="SUPFAM" id="SSF53822">
    <property type="entry name" value="Periplasmic binding protein-like I"/>
    <property type="match status" value="1"/>
</dbReference>
<comment type="caution">
    <text evidence="5">The sequence shown here is derived from an EMBL/GenBank/DDBJ whole genome shotgun (WGS) entry which is preliminary data.</text>
</comment>
<dbReference type="CDD" id="cd06267">
    <property type="entry name" value="PBP1_LacI_sugar_binding-like"/>
    <property type="match status" value="1"/>
</dbReference>
<name>A0A9W6KHU2_9ACTN</name>
<organism evidence="5 6">
    <name type="scientific">Dactylosporangium matsuzakiense</name>
    <dbReference type="NCBI Taxonomy" id="53360"/>
    <lineage>
        <taxon>Bacteria</taxon>
        <taxon>Bacillati</taxon>
        <taxon>Actinomycetota</taxon>
        <taxon>Actinomycetes</taxon>
        <taxon>Micromonosporales</taxon>
        <taxon>Micromonosporaceae</taxon>
        <taxon>Dactylosporangium</taxon>
    </lineage>
</organism>
<dbReference type="InterPro" id="IPR046335">
    <property type="entry name" value="LacI/GalR-like_sensor"/>
</dbReference>
<reference evidence="5" key="2">
    <citation type="submission" date="2023-01" db="EMBL/GenBank/DDBJ databases">
        <authorList>
            <person name="Sun Q."/>
            <person name="Evtushenko L."/>
        </authorList>
    </citation>
    <scope>NUCLEOTIDE SEQUENCE</scope>
    <source>
        <strain evidence="5">VKM Ac-1321</strain>
    </source>
</reference>
<dbReference type="GO" id="GO:0000976">
    <property type="term" value="F:transcription cis-regulatory region binding"/>
    <property type="evidence" value="ECO:0007669"/>
    <property type="project" value="TreeGrafter"/>
</dbReference>
<dbReference type="SUPFAM" id="SSF47413">
    <property type="entry name" value="lambda repressor-like DNA-binding domains"/>
    <property type="match status" value="1"/>
</dbReference>
<keyword evidence="3" id="KW-0804">Transcription</keyword>
<dbReference type="SMART" id="SM00354">
    <property type="entry name" value="HTH_LACI"/>
    <property type="match status" value="1"/>
</dbReference>
<accession>A0A9W6KHU2</accession>
<dbReference type="InterPro" id="IPR028082">
    <property type="entry name" value="Peripla_BP_I"/>
</dbReference>
<dbReference type="PANTHER" id="PTHR30146">
    <property type="entry name" value="LACI-RELATED TRANSCRIPTIONAL REPRESSOR"/>
    <property type="match status" value="1"/>
</dbReference>
<evidence type="ECO:0000256" key="3">
    <source>
        <dbReference type="ARBA" id="ARBA00023163"/>
    </source>
</evidence>
<evidence type="ECO:0000313" key="6">
    <source>
        <dbReference type="Proteomes" id="UP001143480"/>
    </source>
</evidence>
<sequence>MKRPTIADIAREAGVSKGAVSYALNGRPGVSPATRERILAVAGRLNFHADSNARALAGAQARVVGLTLQRPPSTLGVEPFFMELISGLELELSRHSYALLLQMVAGRDEELAFYERWHSEARVDGVLVCDVRTGDPRVAALEALGLPAIVIGPPDASGSLPCVWSDDAQSMEEAVQYLAALGHRRVARVGGIAEFAHTAIRTAAFSGVCDRLGLADAVTVAADYSGESGARATRRLLSRDDRPTAIIYDNDIMAVAGLTVAHELGVAVPGQLSIVAWDDSPVCRLLHPPLTALTRDIGAYGVRAAHLLLAAIAGDPVASTRGEPAHLSPRGSTARLIP</sequence>
<evidence type="ECO:0000256" key="2">
    <source>
        <dbReference type="ARBA" id="ARBA00023125"/>
    </source>
</evidence>
<dbReference type="Pfam" id="PF13377">
    <property type="entry name" value="Peripla_BP_3"/>
    <property type="match status" value="1"/>
</dbReference>
<protein>
    <submittedName>
        <fullName evidence="5">LacI family transcriptional regulator</fullName>
    </submittedName>
</protein>
<keyword evidence="2" id="KW-0238">DNA-binding</keyword>
<dbReference type="CDD" id="cd01392">
    <property type="entry name" value="HTH_LacI"/>
    <property type="match status" value="1"/>
</dbReference>
<dbReference type="InterPro" id="IPR000843">
    <property type="entry name" value="HTH_LacI"/>
</dbReference>
<evidence type="ECO:0000313" key="5">
    <source>
        <dbReference type="EMBL" id="GLL02371.1"/>
    </source>
</evidence>
<dbReference type="Pfam" id="PF00356">
    <property type="entry name" value="LacI"/>
    <property type="match status" value="1"/>
</dbReference>
<proteinExistence type="predicted"/>
<evidence type="ECO:0000259" key="4">
    <source>
        <dbReference type="PROSITE" id="PS50932"/>
    </source>
</evidence>
<keyword evidence="6" id="KW-1185">Reference proteome</keyword>
<dbReference type="RefSeq" id="WP_261959150.1">
    <property type="nucleotide sequence ID" value="NZ_BAAAXA010000001.1"/>
</dbReference>
<dbReference type="PROSITE" id="PS00356">
    <property type="entry name" value="HTH_LACI_1"/>
    <property type="match status" value="1"/>
</dbReference>
<reference evidence="5" key="1">
    <citation type="journal article" date="2014" name="Int. J. Syst. Evol. Microbiol.">
        <title>Complete genome sequence of Corynebacterium casei LMG S-19264T (=DSM 44701T), isolated from a smear-ripened cheese.</title>
        <authorList>
            <consortium name="US DOE Joint Genome Institute (JGI-PGF)"/>
            <person name="Walter F."/>
            <person name="Albersmeier A."/>
            <person name="Kalinowski J."/>
            <person name="Ruckert C."/>
        </authorList>
    </citation>
    <scope>NUCLEOTIDE SEQUENCE</scope>
    <source>
        <strain evidence="5">VKM Ac-1321</strain>
    </source>
</reference>
<feature type="domain" description="HTH lacI-type" evidence="4">
    <location>
        <begin position="4"/>
        <end position="58"/>
    </location>
</feature>
<dbReference type="GO" id="GO:0003700">
    <property type="term" value="F:DNA-binding transcription factor activity"/>
    <property type="evidence" value="ECO:0007669"/>
    <property type="project" value="TreeGrafter"/>
</dbReference>